<evidence type="ECO:0000313" key="2">
    <source>
        <dbReference type="Proteomes" id="UP001451303"/>
    </source>
</evidence>
<evidence type="ECO:0000313" key="1">
    <source>
        <dbReference type="EMBL" id="KAL0470221.1"/>
    </source>
</evidence>
<keyword evidence="2" id="KW-1185">Reference proteome</keyword>
<gene>
    <name evidence="1" type="ORF">QR685DRAFT_571372</name>
</gene>
<comment type="caution">
    <text evidence="1">The sequence shown here is derived from an EMBL/GenBank/DDBJ whole genome shotgun (WGS) entry which is preliminary data.</text>
</comment>
<dbReference type="EMBL" id="JAVLET010000004">
    <property type="protein sequence ID" value="KAL0470221.1"/>
    <property type="molecule type" value="Genomic_DNA"/>
</dbReference>
<accession>A0ABR3DC11</accession>
<proteinExistence type="predicted"/>
<reference evidence="1 2" key="1">
    <citation type="submission" date="2023-09" db="EMBL/GenBank/DDBJ databases">
        <title>Multi-omics analysis of a traditional fermented food reveals byproduct-associated fungal strains for waste-to-food upcycling.</title>
        <authorList>
            <consortium name="Lawrence Berkeley National Laboratory"/>
            <person name="Rekdal V.M."/>
            <person name="Villalobos-Escobedo J.M."/>
            <person name="Rodriguez-Valeron N."/>
            <person name="Garcia M.O."/>
            <person name="Vasquez D.P."/>
            <person name="Damayanti I."/>
            <person name="Sorensen P.M."/>
            <person name="Baidoo E.E."/>
            <person name="De Carvalho A.C."/>
            <person name="Riley R."/>
            <person name="Lipzen A."/>
            <person name="He G."/>
            <person name="Yan M."/>
            <person name="Haridas S."/>
            <person name="Daum C."/>
            <person name="Yoshinaga Y."/>
            <person name="Ng V."/>
            <person name="Grigoriev I.V."/>
            <person name="Munk R."/>
            <person name="Nuraida L."/>
            <person name="Wijaya C.H."/>
            <person name="Morales P.-C."/>
            <person name="Keasling J.D."/>
        </authorList>
    </citation>
    <scope>NUCLEOTIDE SEQUENCE [LARGE SCALE GENOMIC DNA]</scope>
    <source>
        <strain evidence="1 2">FGSC 2613</strain>
    </source>
</reference>
<organism evidence="1 2">
    <name type="scientific">Neurospora intermedia</name>
    <dbReference type="NCBI Taxonomy" id="5142"/>
    <lineage>
        <taxon>Eukaryota</taxon>
        <taxon>Fungi</taxon>
        <taxon>Dikarya</taxon>
        <taxon>Ascomycota</taxon>
        <taxon>Pezizomycotina</taxon>
        <taxon>Sordariomycetes</taxon>
        <taxon>Sordariomycetidae</taxon>
        <taxon>Sordariales</taxon>
        <taxon>Sordariaceae</taxon>
        <taxon>Neurospora</taxon>
    </lineage>
</organism>
<protein>
    <submittedName>
        <fullName evidence="1">Uncharacterized protein</fullName>
    </submittedName>
</protein>
<name>A0ABR3DC11_NEUIN</name>
<sequence>MGDCSSKQGWVGTRERSQDGLIEVLSVVVLAEEGSLYEKPVTWGPSRLGLGWARRGGTDQCFGISMVGCSVVVEGPCVCGAGWVN</sequence>
<dbReference type="Proteomes" id="UP001451303">
    <property type="component" value="Unassembled WGS sequence"/>
</dbReference>